<dbReference type="OrthoDB" id="9963403at2"/>
<reference evidence="3" key="2">
    <citation type="journal article" date="2010" name="Stand. Genomic Sci.">
        <title>Complete genome sequence of Thermaerobacter marianensis type strain (7p75aT).</title>
        <authorList>
            <person name="Han C."/>
            <person name="Gu W."/>
            <person name="Zhang X."/>
            <person name="Lapidus A."/>
            <person name="Nolan M."/>
            <person name="Copeland A."/>
            <person name="Lucas S."/>
            <person name="Glavina Del Rio T."/>
            <person name="Tice H."/>
            <person name="Cheng J."/>
            <person name="Tapia R."/>
            <person name="Goodwin L."/>
            <person name="Pitluck S."/>
            <person name="Pagani I."/>
            <person name="Ivanova N."/>
            <person name="Mavromatis K."/>
            <person name="Mikhailova N."/>
            <person name="Pati A."/>
            <person name="Chen A."/>
            <person name="Palaniappan K."/>
            <person name="Land M."/>
            <person name="Hauser L."/>
            <person name="Chang Y."/>
            <person name="Jeffries C."/>
            <person name="Schneider S."/>
            <person name="Rohde M."/>
            <person name="Goker M."/>
            <person name="Pukall R."/>
            <person name="Woyke T."/>
            <person name="Bristow J."/>
            <person name="Eisen J."/>
            <person name="Markowitz V."/>
            <person name="Hugenholtz P."/>
            <person name="Kyrpides N."/>
            <person name="Klenk H."/>
            <person name="Detter J."/>
        </authorList>
    </citation>
    <scope>NUCLEOTIDE SEQUENCE [LARGE SCALE GENOMIC DNA]</scope>
    <source>
        <strain evidence="3">ATCC 700841 / DSM 12885 / JCM 10246 / 7p75a</strain>
    </source>
</reference>
<feature type="compositionally biased region" description="Basic and acidic residues" evidence="1">
    <location>
        <begin position="435"/>
        <end position="449"/>
    </location>
</feature>
<dbReference type="RefSeq" id="WP_013495034.1">
    <property type="nucleotide sequence ID" value="NC_014831.1"/>
</dbReference>
<feature type="compositionally biased region" description="Low complexity" evidence="1">
    <location>
        <begin position="163"/>
        <end position="180"/>
    </location>
</feature>
<feature type="compositionally biased region" description="Low complexity" evidence="1">
    <location>
        <begin position="269"/>
        <end position="293"/>
    </location>
</feature>
<accession>E6SHG5</accession>
<protein>
    <submittedName>
        <fullName evidence="2">Uncharacterized protein</fullName>
    </submittedName>
</protein>
<dbReference type="AlphaFoldDB" id="E6SHG5"/>
<dbReference type="HOGENOM" id="CLU_590430_0_0_9"/>
<feature type="compositionally biased region" description="Low complexity" evidence="1">
    <location>
        <begin position="45"/>
        <end position="54"/>
    </location>
</feature>
<dbReference type="KEGG" id="tmr:Tmar_0608"/>
<organism evidence="2 3">
    <name type="scientific">Thermaerobacter marianensis (strain ATCC 700841 / DSM 12885 / JCM 10246 / 7p75a)</name>
    <dbReference type="NCBI Taxonomy" id="644966"/>
    <lineage>
        <taxon>Bacteria</taxon>
        <taxon>Bacillati</taxon>
        <taxon>Bacillota</taxon>
        <taxon>Clostridia</taxon>
        <taxon>Eubacteriales</taxon>
        <taxon>Clostridiales Family XVII. Incertae Sedis</taxon>
        <taxon>Thermaerobacter</taxon>
    </lineage>
</organism>
<feature type="region of interest" description="Disordered" evidence="1">
    <location>
        <begin position="379"/>
        <end position="463"/>
    </location>
</feature>
<feature type="region of interest" description="Disordered" evidence="1">
    <location>
        <begin position="153"/>
        <end position="344"/>
    </location>
</feature>
<dbReference type="Proteomes" id="UP000008915">
    <property type="component" value="Chromosome"/>
</dbReference>
<feature type="compositionally biased region" description="Gly residues" evidence="1">
    <location>
        <begin position="83"/>
        <end position="101"/>
    </location>
</feature>
<evidence type="ECO:0000313" key="2">
    <source>
        <dbReference type="EMBL" id="ADU50729.1"/>
    </source>
</evidence>
<feature type="compositionally biased region" description="Low complexity" evidence="1">
    <location>
        <begin position="315"/>
        <end position="342"/>
    </location>
</feature>
<dbReference type="EMBL" id="CP002344">
    <property type="protein sequence ID" value="ADU50729.1"/>
    <property type="molecule type" value="Genomic_DNA"/>
</dbReference>
<reference evidence="2 3" key="1">
    <citation type="journal article" date="2010" name="Stand. Genomic Sci.">
        <title>Complete genome sequence of Thermaerobacter marianensis type strain (7p75a).</title>
        <authorList>
            <person name="Han C."/>
            <person name="Gu W."/>
            <person name="Zhang X."/>
            <person name="Lapidus A."/>
            <person name="Nolan M."/>
            <person name="Copeland A."/>
            <person name="Lucas S."/>
            <person name="Del Rio T.G."/>
            <person name="Tice H."/>
            <person name="Cheng J.F."/>
            <person name="Tapia R."/>
            <person name="Goodwin L."/>
            <person name="Pitluck S."/>
            <person name="Pagani I."/>
            <person name="Ivanova N."/>
            <person name="Mavromatis K."/>
            <person name="Mikhailova N."/>
            <person name="Pati A."/>
            <person name="Chen A."/>
            <person name="Palaniappan K."/>
            <person name="Land M."/>
            <person name="Hauser L."/>
            <person name="Chang Y.J."/>
            <person name="Jeffries C.D."/>
            <person name="Schneider S."/>
            <person name="Rohde M."/>
            <person name="Goker M."/>
            <person name="Pukall R."/>
            <person name="Woyke T."/>
            <person name="Bristow J."/>
            <person name="Eisen J.A."/>
            <person name="Markowitz V."/>
            <person name="Hugenholtz P."/>
            <person name="Kyrpides N.C."/>
            <person name="Klenk H.P."/>
            <person name="Detter J.C."/>
        </authorList>
    </citation>
    <scope>NUCLEOTIDE SEQUENCE [LARGE SCALE GENOMIC DNA]</scope>
    <source>
        <strain evidence="3">ATCC 700841 / DSM 12885 / JCM 10246 / 7p75a</strain>
    </source>
</reference>
<proteinExistence type="predicted"/>
<dbReference type="STRING" id="644966.Tmar_0608"/>
<feature type="compositionally biased region" description="Low complexity" evidence="1">
    <location>
        <begin position="450"/>
        <end position="463"/>
    </location>
</feature>
<feature type="compositionally biased region" description="Basic and acidic residues" evidence="1">
    <location>
        <begin position="202"/>
        <end position="215"/>
    </location>
</feature>
<feature type="region of interest" description="Disordered" evidence="1">
    <location>
        <begin position="1"/>
        <end position="120"/>
    </location>
</feature>
<sequence>MDQHWRGNDQQGPRPEAETPRAGGSAPRRLKPRPLAARPVRLRAARAGGRPTGPILLPALRAAGVQETVPGAGHRGPADRAGDGGPAGPGAGGGTGAGVAGETGAVNGPGPNQKDDIRQSLWVRRPDLFYGKPNRGHHWAAFAEPLAPAREAVTGRAGGTAAGPGAVRPAAGDRGPAAGVQGDGEAGRGDDDGEARASAAPGDDRLAALRREGNRRVPAARELLPAGDQGVPAAVDYAPDRPAAGRVDRQVAAQLARRPSPSSQGRPMAAGGRADGAAGAVRWEAAAEPAAPGTGRGDPAADVTAPAGLKRPGTGSAEAPSAETPSGSAGPAGAGSSDVPAAMVQEVGGVPVPLNPTAALEVATGPGADPAVRASLDATGAQRVEAATELRPRLRLRAPLRPRPAATEDDRPAPGVDGRPPGDRSTDATALTRGAIREARARWAERAEAADGSAAPGEEGPAR</sequence>
<evidence type="ECO:0000313" key="3">
    <source>
        <dbReference type="Proteomes" id="UP000008915"/>
    </source>
</evidence>
<gene>
    <name evidence="2" type="ordered locus">Tmar_0608</name>
</gene>
<evidence type="ECO:0000256" key="1">
    <source>
        <dbReference type="SAM" id="MobiDB-lite"/>
    </source>
</evidence>
<keyword evidence="3" id="KW-1185">Reference proteome</keyword>
<name>E6SHG5_THEM7</name>